<keyword evidence="6" id="KW-0812">Transmembrane</keyword>
<proteinExistence type="predicted"/>
<dbReference type="PANTHER" id="PTHR19370">
    <property type="entry name" value="NADH-CYTOCHROME B5 REDUCTASE"/>
    <property type="match status" value="1"/>
</dbReference>
<dbReference type="GO" id="GO:0005739">
    <property type="term" value="C:mitochondrion"/>
    <property type="evidence" value="ECO:0007669"/>
    <property type="project" value="TreeGrafter"/>
</dbReference>
<protein>
    <submittedName>
        <fullName evidence="8">NADH-cytochrome B5 reductase</fullName>
    </submittedName>
</protein>
<name>A0A8H6T837_MYCCL</name>
<feature type="domain" description="FAD-binding FR-type" evidence="7">
    <location>
        <begin position="19"/>
        <end position="123"/>
    </location>
</feature>
<feature type="binding site" evidence="5">
    <location>
        <position position="91"/>
    </location>
    <ligand>
        <name>FAD</name>
        <dbReference type="ChEBI" id="CHEBI:57692"/>
    </ligand>
</feature>
<dbReference type="SUPFAM" id="SSF63380">
    <property type="entry name" value="Riboflavin synthase domain-like"/>
    <property type="match status" value="1"/>
</dbReference>
<comment type="cofactor">
    <cofactor evidence="1 5">
        <name>FAD</name>
        <dbReference type="ChEBI" id="CHEBI:57692"/>
    </cofactor>
</comment>
<evidence type="ECO:0000313" key="8">
    <source>
        <dbReference type="EMBL" id="KAF7313588.1"/>
    </source>
</evidence>
<keyword evidence="9" id="KW-1185">Reference proteome</keyword>
<evidence type="ECO:0000256" key="4">
    <source>
        <dbReference type="ARBA" id="ARBA00023002"/>
    </source>
</evidence>
<dbReference type="PROSITE" id="PS51384">
    <property type="entry name" value="FAD_FR"/>
    <property type="match status" value="1"/>
</dbReference>
<sequence>MPFPRRRVLTVCAGAFGIAAAAYLTVPDKSRHAPTVDDAELSPSHFTHLKVPPFATPIWSVYIKDDDIQVERAYTPLRGIDDEGRMEFWVKRYPRGEVGRWLHSKHVGDTVEFRGPLTTWAWKDGANWDEIVMPLIESKGYKIADDLNPDRVDAFKERPKGPVEEPLYPHLLVGTRMWDKRPVMLKLSRTDLWEATIFEHLASIPDPDNHTIPFYDLITPPEEPTSEYQWCIIITPRLTDCRDSHLRTVRDLVDFVTQVVEGVCFMHRYNVAHTDVARTNIVWDERPNVPDHVRVEPDSLLSRWFKKKPPVVRKYWFIDFGLACSFSSYESRGLVKGLCGQHRNIPELSEEVAYDPFPLDIRQIGEMLNRDYLALYKGAQFLVPWVAKLRHDDPTQRPTATQALAELQHLTSSLSEEKLSSRIYKHGDWPYLARNTAFVLLVWFILNGFFFYYQWDRLRMTVTIDSETLAALDNATNRVIEE</sequence>
<dbReference type="GO" id="GO:0016491">
    <property type="term" value="F:oxidoreductase activity"/>
    <property type="evidence" value="ECO:0007669"/>
    <property type="project" value="UniProtKB-KW"/>
</dbReference>
<keyword evidence="3 5" id="KW-0274">FAD</keyword>
<feature type="binding site" evidence="5">
    <location>
        <position position="98"/>
    </location>
    <ligand>
        <name>FAD</name>
        <dbReference type="ChEBI" id="CHEBI:57692"/>
    </ligand>
</feature>
<evidence type="ECO:0000256" key="5">
    <source>
        <dbReference type="PIRSR" id="PIRSR601834-1"/>
    </source>
</evidence>
<dbReference type="AlphaFoldDB" id="A0A8H6T837"/>
<dbReference type="Gene3D" id="1.10.510.10">
    <property type="entry name" value="Transferase(Phosphotransferase) domain 1"/>
    <property type="match status" value="1"/>
</dbReference>
<dbReference type="PROSITE" id="PS51318">
    <property type="entry name" value="TAT"/>
    <property type="match status" value="1"/>
</dbReference>
<dbReference type="Gene3D" id="2.40.30.10">
    <property type="entry name" value="Translation factors"/>
    <property type="match status" value="1"/>
</dbReference>
<dbReference type="PANTHER" id="PTHR19370:SF189">
    <property type="entry name" value="CYTOCHROME C MITOCHONDRIAL IMPORT FACTOR CYC2"/>
    <property type="match status" value="1"/>
</dbReference>
<dbReference type="InterPro" id="IPR017938">
    <property type="entry name" value="Riboflavin_synthase-like_b-brl"/>
</dbReference>
<dbReference type="SUPFAM" id="SSF56112">
    <property type="entry name" value="Protein kinase-like (PK-like)"/>
    <property type="match status" value="1"/>
</dbReference>
<dbReference type="Pfam" id="PF00970">
    <property type="entry name" value="FAD_binding_6"/>
    <property type="match status" value="1"/>
</dbReference>
<comment type="caution">
    <text evidence="8">The sequence shown here is derived from an EMBL/GenBank/DDBJ whole genome shotgun (WGS) entry which is preliminary data.</text>
</comment>
<keyword evidence="4" id="KW-0560">Oxidoreductase</keyword>
<evidence type="ECO:0000256" key="3">
    <source>
        <dbReference type="ARBA" id="ARBA00022827"/>
    </source>
</evidence>
<evidence type="ECO:0000256" key="6">
    <source>
        <dbReference type="SAM" id="Phobius"/>
    </source>
</evidence>
<gene>
    <name evidence="8" type="ORF">HMN09_00515100</name>
</gene>
<organism evidence="8 9">
    <name type="scientific">Mycena chlorophos</name>
    <name type="common">Agaric fungus</name>
    <name type="synonym">Agaricus chlorophos</name>
    <dbReference type="NCBI Taxonomy" id="658473"/>
    <lineage>
        <taxon>Eukaryota</taxon>
        <taxon>Fungi</taxon>
        <taxon>Dikarya</taxon>
        <taxon>Basidiomycota</taxon>
        <taxon>Agaricomycotina</taxon>
        <taxon>Agaricomycetes</taxon>
        <taxon>Agaricomycetidae</taxon>
        <taxon>Agaricales</taxon>
        <taxon>Marasmiineae</taxon>
        <taxon>Mycenaceae</taxon>
        <taxon>Mycena</taxon>
    </lineage>
</organism>
<accession>A0A8H6T837</accession>
<keyword evidence="6" id="KW-0472">Membrane</keyword>
<reference evidence="8" key="1">
    <citation type="submission" date="2020-05" db="EMBL/GenBank/DDBJ databases">
        <title>Mycena genomes resolve the evolution of fungal bioluminescence.</title>
        <authorList>
            <person name="Tsai I.J."/>
        </authorList>
    </citation>
    <scope>NUCLEOTIDE SEQUENCE</scope>
    <source>
        <strain evidence="8">110903Hualien_Pintung</strain>
    </source>
</reference>
<dbReference type="InterPro" id="IPR006311">
    <property type="entry name" value="TAT_signal"/>
</dbReference>
<feature type="transmembrane region" description="Helical" evidence="6">
    <location>
        <begin position="431"/>
        <end position="453"/>
    </location>
</feature>
<evidence type="ECO:0000256" key="2">
    <source>
        <dbReference type="ARBA" id="ARBA00022630"/>
    </source>
</evidence>
<dbReference type="EMBL" id="JACAZE010000006">
    <property type="protein sequence ID" value="KAF7313588.1"/>
    <property type="molecule type" value="Genomic_DNA"/>
</dbReference>
<dbReference type="InterPro" id="IPR001834">
    <property type="entry name" value="CBR-like"/>
</dbReference>
<dbReference type="InterPro" id="IPR017927">
    <property type="entry name" value="FAD-bd_FR_type"/>
</dbReference>
<evidence type="ECO:0000256" key="1">
    <source>
        <dbReference type="ARBA" id="ARBA00001974"/>
    </source>
</evidence>
<keyword evidence="6" id="KW-1133">Transmembrane helix</keyword>
<keyword evidence="2 5" id="KW-0285">Flavoprotein</keyword>
<dbReference type="InterPro" id="IPR008333">
    <property type="entry name" value="Cbr1-like_FAD-bd_dom"/>
</dbReference>
<dbReference type="OrthoDB" id="5987198at2759"/>
<evidence type="ECO:0000259" key="7">
    <source>
        <dbReference type="PROSITE" id="PS51384"/>
    </source>
</evidence>
<feature type="binding site" evidence="5">
    <location>
        <position position="72"/>
    </location>
    <ligand>
        <name>FAD</name>
        <dbReference type="ChEBI" id="CHEBI:57692"/>
    </ligand>
</feature>
<dbReference type="InterPro" id="IPR011009">
    <property type="entry name" value="Kinase-like_dom_sf"/>
</dbReference>
<evidence type="ECO:0000313" key="9">
    <source>
        <dbReference type="Proteomes" id="UP000613580"/>
    </source>
</evidence>
<feature type="binding site" evidence="5">
    <location>
        <position position="74"/>
    </location>
    <ligand>
        <name>FAD</name>
        <dbReference type="ChEBI" id="CHEBI:57692"/>
    </ligand>
</feature>
<dbReference type="Proteomes" id="UP000613580">
    <property type="component" value="Unassembled WGS sequence"/>
</dbReference>